<evidence type="ECO:0000256" key="11">
    <source>
        <dbReference type="SAM" id="Phobius"/>
    </source>
</evidence>
<keyword evidence="5 11" id="KW-0812">Transmembrane</keyword>
<keyword evidence="9 11" id="KW-0472">Membrane</keyword>
<feature type="compositionally biased region" description="Pro residues" evidence="10">
    <location>
        <begin position="1243"/>
        <end position="1269"/>
    </location>
</feature>
<dbReference type="SMART" id="SM00369">
    <property type="entry name" value="LRR_TYP"/>
    <property type="match status" value="20"/>
</dbReference>
<name>A0A8J2LZ16_9HEXA</name>
<evidence type="ECO:0000256" key="5">
    <source>
        <dbReference type="ARBA" id="ARBA00022692"/>
    </source>
</evidence>
<comment type="subcellular location">
    <subcellularLocation>
        <location evidence="1">Cell membrane</location>
    </subcellularLocation>
</comment>
<dbReference type="GO" id="GO:0007165">
    <property type="term" value="P:signal transduction"/>
    <property type="evidence" value="ECO:0007669"/>
    <property type="project" value="InterPro"/>
</dbReference>
<feature type="region of interest" description="Disordered" evidence="10">
    <location>
        <begin position="1237"/>
        <end position="1269"/>
    </location>
</feature>
<keyword evidence="15" id="KW-1185">Reference proteome</keyword>
<dbReference type="GO" id="GO:0005886">
    <property type="term" value="C:plasma membrane"/>
    <property type="evidence" value="ECO:0007669"/>
    <property type="project" value="UniProtKB-SubCell"/>
</dbReference>
<dbReference type="PANTHER" id="PTHR24373:SF370">
    <property type="entry name" value="FISH-LIPS, ISOFORM E"/>
    <property type="match status" value="1"/>
</dbReference>
<evidence type="ECO:0000256" key="6">
    <source>
        <dbReference type="ARBA" id="ARBA00022729"/>
    </source>
</evidence>
<dbReference type="PROSITE" id="PS51450">
    <property type="entry name" value="LRR"/>
    <property type="match status" value="7"/>
</dbReference>
<dbReference type="Proteomes" id="UP000708208">
    <property type="component" value="Unassembled WGS sequence"/>
</dbReference>
<dbReference type="Pfam" id="PF01582">
    <property type="entry name" value="TIR"/>
    <property type="match status" value="1"/>
</dbReference>
<dbReference type="SMART" id="SM00365">
    <property type="entry name" value="LRR_SD22"/>
    <property type="match status" value="9"/>
</dbReference>
<comment type="caution">
    <text evidence="14">The sequence shown here is derived from an EMBL/GenBank/DDBJ whole genome shotgun (WGS) entry which is preliminary data.</text>
</comment>
<dbReference type="OrthoDB" id="2015831at2759"/>
<evidence type="ECO:0000256" key="2">
    <source>
        <dbReference type="ARBA" id="ARBA00009634"/>
    </source>
</evidence>
<dbReference type="InterPro" id="IPR026906">
    <property type="entry name" value="LRR_5"/>
</dbReference>
<keyword evidence="8 11" id="KW-1133">Transmembrane helix</keyword>
<evidence type="ECO:0000259" key="13">
    <source>
        <dbReference type="PROSITE" id="PS50104"/>
    </source>
</evidence>
<evidence type="ECO:0000313" key="14">
    <source>
        <dbReference type="EMBL" id="CAG7831021.1"/>
    </source>
</evidence>
<dbReference type="Pfam" id="PF13306">
    <property type="entry name" value="LRR_5"/>
    <property type="match status" value="1"/>
</dbReference>
<accession>A0A8J2LZ16</accession>
<evidence type="ECO:0000256" key="7">
    <source>
        <dbReference type="ARBA" id="ARBA00022737"/>
    </source>
</evidence>
<feature type="transmembrane region" description="Helical" evidence="11">
    <location>
        <begin position="983"/>
        <end position="1004"/>
    </location>
</feature>
<dbReference type="SMART" id="SM00255">
    <property type="entry name" value="TIR"/>
    <property type="match status" value="1"/>
</dbReference>
<evidence type="ECO:0000256" key="12">
    <source>
        <dbReference type="SAM" id="SignalP"/>
    </source>
</evidence>
<organism evidence="14 15">
    <name type="scientific">Allacma fusca</name>
    <dbReference type="NCBI Taxonomy" id="39272"/>
    <lineage>
        <taxon>Eukaryota</taxon>
        <taxon>Metazoa</taxon>
        <taxon>Ecdysozoa</taxon>
        <taxon>Arthropoda</taxon>
        <taxon>Hexapoda</taxon>
        <taxon>Collembola</taxon>
        <taxon>Symphypleona</taxon>
        <taxon>Sminthuridae</taxon>
        <taxon>Allacma</taxon>
    </lineage>
</organism>
<dbReference type="Pfam" id="PF13855">
    <property type="entry name" value="LRR_8"/>
    <property type="match status" value="5"/>
</dbReference>
<sequence>MKNKVAFVVLLVFLFVRSSECKFSEECAKSISQSGSDLSLSCHLRTINSEFDKTNFSELIGDAITSLNLQCSDVIFYQSSLQSESLAHLTRLTSLHIEHCKLSRLDPGVFAGLTLLKNLTIRTYNTAWPALSLEIASGVFNEMPALERIDLSANNIWTFPDKLFCPAKSLEVLNVSLNRLQDITDLSFKEKESETDRCKTQLRVLDVSSNRLIVLPSRSLLALTNLQELYLQANEISNIQDRALTNLRALRILNLSGNKIVAIPKDLFADAKEITEIYLQNNSLTSVAPGLFSNLNQLAVLDLSHNLLTSDWMNASGAFRGLIRLVFLRLGYNRLSHLNPEAFADLYSLQILSMEHNTIQVIDGNTFSAMNNLHTLILSHNKLQFIDATALNGLFVLSTLSLDNNAITGIHPAAFHNCSSLKDLNLNGNAFSEIPGALQNLTLLKMVDLGENTIEQLETPRLVGMKDLYGLRLTGNRIVNVSKDALKGLPALKVLNLARNRIQSVEPGSFDNNTNLQAVRLDANYLGDISNLFAQAPNLIWLNISDNHLTWFDYALIPKQLQWLDLHKNGITDLGNYFNTEDLRLSTLDVSFNRISKISAQNVPDSLENLFLNDNLISNVEPHTFYKKVNLSRVDIFANQIETMDLKALQLAPFPQEKPLPEFYIAGNPILCDCNMEWLQRINSLDHLRQHPRVMDLDSVYCKLVYHRDKYFVPLADANAHQFLCSYRTHCFALCHCCEFDACDCQMTCPQNCTCYHDDTWSANIVDCASKDHLTIPQRIPMDSTEIYLDGNVFPELTSHVFIGRKNLKVLYLNNSGIRVVQNNSFSGLKRLEILHLENNYLDALEGYEFEPLESLRELYLQSNALSYIENGTFAGLKNLEVLKLDGNSLTRFSIWSLSGNPYLVEIALGGNPWSCDCGYVAQAAAWIQANKAKLMDASGVNCVLNGRPFSLVYVSSNGTKCAEITALSGAVEAPENSILSSYLPLVAGVMAVCLLLGSVLVALCRKRNSLRIWAVSKCPLQCYQTTLEDDREKLYDAYVAYSVKDEAWVGQVLAAELGAQNITSSGSTENGYRLCLHYKDFPVSAYIADTIVEAVESSRRTIIVLSKNFLQSEWCRFEFKSALHAALRGKKNRLIAVMLGDLPTRDLDPDLRVCLRSATVLNSNDKLFWAKLRCALPEPRLGALVLNRRSNGAMTLPLHGNGSFGGGTLGSPIFPPPPPPAHNGGIMTMTHSNSSNVQLYVPPFPPPNRPPPPFPAPRRPPPPAPLWA</sequence>
<dbReference type="FunFam" id="3.40.50.10140:FF:000021">
    <property type="entry name" value="Toll receptor 13"/>
    <property type="match status" value="1"/>
</dbReference>
<evidence type="ECO:0000313" key="15">
    <source>
        <dbReference type="Proteomes" id="UP000708208"/>
    </source>
</evidence>
<evidence type="ECO:0000256" key="3">
    <source>
        <dbReference type="ARBA" id="ARBA00022475"/>
    </source>
</evidence>
<proteinExistence type="inferred from homology"/>
<dbReference type="FunFam" id="3.80.10.10:FF:001438">
    <property type="entry name" value="Uncharacterized protein"/>
    <property type="match status" value="1"/>
</dbReference>
<reference evidence="14" key="1">
    <citation type="submission" date="2021-06" db="EMBL/GenBank/DDBJ databases">
        <authorList>
            <person name="Hodson N. C."/>
            <person name="Mongue J. A."/>
            <person name="Jaron S. K."/>
        </authorList>
    </citation>
    <scope>NUCLEOTIDE SEQUENCE</scope>
</reference>
<keyword evidence="7" id="KW-0677">Repeat</keyword>
<dbReference type="GO" id="GO:0031012">
    <property type="term" value="C:extracellular matrix"/>
    <property type="evidence" value="ECO:0007669"/>
    <property type="project" value="TreeGrafter"/>
</dbReference>
<feature type="chain" id="PRO_5035292545" description="TIR domain-containing protein" evidence="12">
    <location>
        <begin position="22"/>
        <end position="1269"/>
    </location>
</feature>
<evidence type="ECO:0000256" key="1">
    <source>
        <dbReference type="ARBA" id="ARBA00004236"/>
    </source>
</evidence>
<evidence type="ECO:0000256" key="8">
    <source>
        <dbReference type="ARBA" id="ARBA00022989"/>
    </source>
</evidence>
<dbReference type="AlphaFoldDB" id="A0A8J2LZ16"/>
<feature type="domain" description="TIR" evidence="13">
    <location>
        <begin position="1034"/>
        <end position="1177"/>
    </location>
</feature>
<dbReference type="InterPro" id="IPR001611">
    <property type="entry name" value="Leu-rich_rpt"/>
</dbReference>
<evidence type="ECO:0000256" key="9">
    <source>
        <dbReference type="ARBA" id="ARBA00023136"/>
    </source>
</evidence>
<keyword evidence="6 12" id="KW-0732">Signal</keyword>
<dbReference type="EMBL" id="CAJVCH010558539">
    <property type="protein sequence ID" value="CAG7831021.1"/>
    <property type="molecule type" value="Genomic_DNA"/>
</dbReference>
<comment type="similarity">
    <text evidence="2">Belongs to the Toll-like receptor family.</text>
</comment>
<dbReference type="GO" id="GO:0005615">
    <property type="term" value="C:extracellular space"/>
    <property type="evidence" value="ECO:0007669"/>
    <property type="project" value="TreeGrafter"/>
</dbReference>
<dbReference type="InterPro" id="IPR000157">
    <property type="entry name" value="TIR_dom"/>
</dbReference>
<dbReference type="PROSITE" id="PS50104">
    <property type="entry name" value="TIR"/>
    <property type="match status" value="1"/>
</dbReference>
<dbReference type="FunFam" id="3.80.10.10:FF:001164">
    <property type="entry name" value="GH01279p"/>
    <property type="match status" value="1"/>
</dbReference>
<dbReference type="PANTHER" id="PTHR24373">
    <property type="entry name" value="SLIT RELATED LEUCINE-RICH REPEAT NEURONAL PROTEIN"/>
    <property type="match status" value="1"/>
</dbReference>
<evidence type="ECO:0000256" key="4">
    <source>
        <dbReference type="ARBA" id="ARBA00022614"/>
    </source>
</evidence>
<gene>
    <name evidence="14" type="ORF">AFUS01_LOCUS40785</name>
</gene>
<keyword evidence="4" id="KW-0433">Leucine-rich repeat</keyword>
<dbReference type="InterPro" id="IPR003591">
    <property type="entry name" value="Leu-rich_rpt_typical-subtyp"/>
</dbReference>
<feature type="signal peptide" evidence="12">
    <location>
        <begin position="1"/>
        <end position="21"/>
    </location>
</feature>
<dbReference type="InterPro" id="IPR050328">
    <property type="entry name" value="Dev_Immune_Receptor"/>
</dbReference>
<protein>
    <recommendedName>
        <fullName evidence="13">TIR domain-containing protein</fullName>
    </recommendedName>
</protein>
<evidence type="ECO:0000256" key="10">
    <source>
        <dbReference type="SAM" id="MobiDB-lite"/>
    </source>
</evidence>
<keyword evidence="3" id="KW-1003">Cell membrane</keyword>